<evidence type="ECO:0000256" key="2">
    <source>
        <dbReference type="ARBA" id="ARBA00006679"/>
    </source>
</evidence>
<comment type="subcellular location">
    <subcellularLocation>
        <location evidence="1">Cell membrane</location>
        <topology evidence="1">Multi-pass membrane protein</topology>
    </subcellularLocation>
</comment>
<protein>
    <submittedName>
        <fullName evidence="8">DoxX family protein</fullName>
    </submittedName>
</protein>
<dbReference type="GO" id="GO:0005886">
    <property type="term" value="C:plasma membrane"/>
    <property type="evidence" value="ECO:0007669"/>
    <property type="project" value="UniProtKB-SubCell"/>
</dbReference>
<feature type="transmembrane region" description="Helical" evidence="7">
    <location>
        <begin position="85"/>
        <end position="103"/>
    </location>
</feature>
<dbReference type="AlphaFoldDB" id="E4T0A0"/>
<dbReference type="RefSeq" id="WP_013443855.1">
    <property type="nucleotide sequence ID" value="NC_014734.1"/>
</dbReference>
<feature type="transmembrane region" description="Helical" evidence="7">
    <location>
        <begin position="59"/>
        <end position="78"/>
    </location>
</feature>
<dbReference type="Pfam" id="PF07681">
    <property type="entry name" value="DoxX"/>
    <property type="match status" value="1"/>
</dbReference>
<dbReference type="PANTHER" id="PTHR33452:SF1">
    <property type="entry name" value="INNER MEMBRANE PROTEIN YPHA-RELATED"/>
    <property type="match status" value="1"/>
</dbReference>
<dbReference type="eggNOG" id="COG2259">
    <property type="taxonomic scope" value="Bacteria"/>
</dbReference>
<dbReference type="OrthoDB" id="346004at2"/>
<feature type="transmembrane region" description="Helical" evidence="7">
    <location>
        <begin position="123"/>
        <end position="143"/>
    </location>
</feature>
<keyword evidence="9" id="KW-1185">Reference proteome</keyword>
<name>E4T0A0_PALPW</name>
<dbReference type="InterPro" id="IPR032808">
    <property type="entry name" value="DoxX"/>
</dbReference>
<sequence length="152" mass="16124">MKTIKQFLATDQQSWSLLVSRLALGIVILPHGMQKALGLFGGYGFSGTIGAFQSMGMPYLIGVLVILAEFVGAIGIIFGLGTRFMAFSVGLTMAGAAFLGGHINNGFFMNWFGMQKGEGIEYFILVVGLAIALLIGGSGKFSFDNLISKKIS</sequence>
<evidence type="ECO:0000256" key="5">
    <source>
        <dbReference type="ARBA" id="ARBA00022989"/>
    </source>
</evidence>
<dbReference type="Proteomes" id="UP000008718">
    <property type="component" value="Chromosome"/>
</dbReference>
<organism evidence="8 9">
    <name type="scientific">Paludibacter propionicigenes (strain DSM 17365 / JCM 13257 / WB4)</name>
    <dbReference type="NCBI Taxonomy" id="694427"/>
    <lineage>
        <taxon>Bacteria</taxon>
        <taxon>Pseudomonadati</taxon>
        <taxon>Bacteroidota</taxon>
        <taxon>Bacteroidia</taxon>
        <taxon>Bacteroidales</taxon>
        <taxon>Paludibacteraceae</taxon>
        <taxon>Paludibacter</taxon>
    </lineage>
</organism>
<proteinExistence type="inferred from homology"/>
<dbReference type="KEGG" id="ppn:Palpr_0324"/>
<gene>
    <name evidence="8" type="ordered locus">Palpr_0324</name>
</gene>
<evidence type="ECO:0000256" key="7">
    <source>
        <dbReference type="SAM" id="Phobius"/>
    </source>
</evidence>
<accession>E4T0A0</accession>
<comment type="similarity">
    <text evidence="2">Belongs to the DoxX family.</text>
</comment>
<evidence type="ECO:0000313" key="9">
    <source>
        <dbReference type="Proteomes" id="UP000008718"/>
    </source>
</evidence>
<evidence type="ECO:0000313" key="8">
    <source>
        <dbReference type="EMBL" id="ADQ78486.1"/>
    </source>
</evidence>
<evidence type="ECO:0000256" key="3">
    <source>
        <dbReference type="ARBA" id="ARBA00022475"/>
    </source>
</evidence>
<keyword evidence="4 7" id="KW-0812">Transmembrane</keyword>
<evidence type="ECO:0000256" key="1">
    <source>
        <dbReference type="ARBA" id="ARBA00004651"/>
    </source>
</evidence>
<reference evidence="8 9" key="2">
    <citation type="journal article" date="2011" name="Stand. Genomic Sci.">
        <title>Complete genome sequence of Paludibacter propionicigenes type strain (WB4).</title>
        <authorList>
            <person name="Gronow S."/>
            <person name="Munk C."/>
            <person name="Lapidus A."/>
            <person name="Nolan M."/>
            <person name="Lucas S."/>
            <person name="Hammon N."/>
            <person name="Deshpande S."/>
            <person name="Cheng J.F."/>
            <person name="Tapia R."/>
            <person name="Han C."/>
            <person name="Goodwin L."/>
            <person name="Pitluck S."/>
            <person name="Liolios K."/>
            <person name="Ivanova N."/>
            <person name="Mavromatis K."/>
            <person name="Mikhailova N."/>
            <person name="Pati A."/>
            <person name="Chen A."/>
            <person name="Palaniappan K."/>
            <person name="Land M."/>
            <person name="Hauser L."/>
            <person name="Chang Y.J."/>
            <person name="Jeffries C.D."/>
            <person name="Brambilla E."/>
            <person name="Rohde M."/>
            <person name="Goker M."/>
            <person name="Detter J.C."/>
            <person name="Woyke T."/>
            <person name="Bristow J."/>
            <person name="Eisen J.A."/>
            <person name="Markowitz V."/>
            <person name="Hugenholtz P."/>
            <person name="Kyrpides N.C."/>
            <person name="Klenk H.P."/>
        </authorList>
    </citation>
    <scope>NUCLEOTIDE SEQUENCE [LARGE SCALE GENOMIC DNA]</scope>
    <source>
        <strain evidence="9">DSM 17365 / JCM 13257 / WB4</strain>
    </source>
</reference>
<dbReference type="EMBL" id="CP002345">
    <property type="protein sequence ID" value="ADQ78486.1"/>
    <property type="molecule type" value="Genomic_DNA"/>
</dbReference>
<keyword evidence="6 7" id="KW-0472">Membrane</keyword>
<evidence type="ECO:0000256" key="6">
    <source>
        <dbReference type="ARBA" id="ARBA00023136"/>
    </source>
</evidence>
<dbReference type="HOGENOM" id="CLU_058421_3_4_10"/>
<keyword evidence="5 7" id="KW-1133">Transmembrane helix</keyword>
<keyword evidence="3" id="KW-1003">Cell membrane</keyword>
<evidence type="ECO:0000256" key="4">
    <source>
        <dbReference type="ARBA" id="ARBA00022692"/>
    </source>
</evidence>
<dbReference type="InterPro" id="IPR051907">
    <property type="entry name" value="DoxX-like_oxidoreductase"/>
</dbReference>
<reference key="1">
    <citation type="submission" date="2010-11" db="EMBL/GenBank/DDBJ databases">
        <title>The complete genome of Paludibacter propionicigenes DSM 17365.</title>
        <authorList>
            <consortium name="US DOE Joint Genome Institute (JGI-PGF)"/>
            <person name="Lucas S."/>
            <person name="Copeland A."/>
            <person name="Lapidus A."/>
            <person name="Bruce D."/>
            <person name="Goodwin L."/>
            <person name="Pitluck S."/>
            <person name="Kyrpides N."/>
            <person name="Mavromatis K."/>
            <person name="Ivanova N."/>
            <person name="Munk A.C."/>
            <person name="Brettin T."/>
            <person name="Detter J.C."/>
            <person name="Han C."/>
            <person name="Tapia R."/>
            <person name="Land M."/>
            <person name="Hauser L."/>
            <person name="Markowitz V."/>
            <person name="Cheng J.-F."/>
            <person name="Hugenholtz P."/>
            <person name="Woyke T."/>
            <person name="Wu D."/>
            <person name="Gronow S."/>
            <person name="Wellnitz S."/>
            <person name="Brambilla E."/>
            <person name="Klenk H.-P."/>
            <person name="Eisen J.A."/>
        </authorList>
    </citation>
    <scope>NUCLEOTIDE SEQUENCE</scope>
    <source>
        <strain>WB4</strain>
    </source>
</reference>
<dbReference type="PANTHER" id="PTHR33452">
    <property type="entry name" value="OXIDOREDUCTASE CATD-RELATED"/>
    <property type="match status" value="1"/>
</dbReference>